<organism evidence="2 3">
    <name type="scientific">Rasamsonia emersonii (strain ATCC 16479 / CBS 393.64 / IMI 116815)</name>
    <dbReference type="NCBI Taxonomy" id="1408163"/>
    <lineage>
        <taxon>Eukaryota</taxon>
        <taxon>Fungi</taxon>
        <taxon>Dikarya</taxon>
        <taxon>Ascomycota</taxon>
        <taxon>Pezizomycotina</taxon>
        <taxon>Eurotiomycetes</taxon>
        <taxon>Eurotiomycetidae</taxon>
        <taxon>Eurotiales</taxon>
        <taxon>Trichocomaceae</taxon>
        <taxon>Rasamsonia</taxon>
    </lineage>
</organism>
<evidence type="ECO:0000313" key="2">
    <source>
        <dbReference type="EMBL" id="KKA17473.1"/>
    </source>
</evidence>
<evidence type="ECO:0000313" key="3">
    <source>
        <dbReference type="Proteomes" id="UP000053958"/>
    </source>
</evidence>
<gene>
    <name evidence="2" type="ORF">T310_8617</name>
</gene>
<keyword evidence="3" id="KW-1185">Reference proteome</keyword>
<dbReference type="EMBL" id="LASV01000648">
    <property type="protein sequence ID" value="KKA17473.1"/>
    <property type="molecule type" value="Genomic_DNA"/>
</dbReference>
<feature type="region of interest" description="Disordered" evidence="1">
    <location>
        <begin position="51"/>
        <end position="71"/>
    </location>
</feature>
<feature type="non-terminal residue" evidence="2">
    <location>
        <position position="1"/>
    </location>
</feature>
<dbReference type="GeneID" id="25320839"/>
<dbReference type="Proteomes" id="UP000053958">
    <property type="component" value="Unassembled WGS sequence"/>
</dbReference>
<comment type="caution">
    <text evidence="2">The sequence shown here is derived from an EMBL/GenBank/DDBJ whole genome shotgun (WGS) entry which is preliminary data.</text>
</comment>
<dbReference type="RefSeq" id="XP_013324085.1">
    <property type="nucleotide sequence ID" value="XM_013468631.1"/>
</dbReference>
<sequence length="111" mass="12528">KPPPRPSGNYLTKPARFHKIGRLWRSDGMDPSMIDTSGSLNRSIIAVNRSNNGRLPTFGTDGQEPPATRHYGRLPREWSRRRPSLTGKARRVAYYRATVRGLNATILPGRF</sequence>
<name>A0A0F4YIP9_RASE3</name>
<evidence type="ECO:0000256" key="1">
    <source>
        <dbReference type="SAM" id="MobiDB-lite"/>
    </source>
</evidence>
<reference evidence="2 3" key="1">
    <citation type="submission" date="2015-04" db="EMBL/GenBank/DDBJ databases">
        <authorList>
            <person name="Heijne W.H."/>
            <person name="Fedorova N.D."/>
            <person name="Nierman W.C."/>
            <person name="Vollebregt A.W."/>
            <person name="Zhao Z."/>
            <person name="Wu L."/>
            <person name="Kumar M."/>
            <person name="Stam H."/>
            <person name="van den Berg M.A."/>
            <person name="Pel H.J."/>
        </authorList>
    </citation>
    <scope>NUCLEOTIDE SEQUENCE [LARGE SCALE GENOMIC DNA]</scope>
    <source>
        <strain evidence="2 3">CBS 393.64</strain>
    </source>
</reference>
<protein>
    <submittedName>
        <fullName evidence="2">Uncharacterized protein</fullName>
    </submittedName>
</protein>
<dbReference type="AlphaFoldDB" id="A0A0F4YIP9"/>
<proteinExistence type="predicted"/>
<accession>A0A0F4YIP9</accession>